<dbReference type="AlphaFoldDB" id="A0AA97I3F7"/>
<dbReference type="Pfam" id="PF09704">
    <property type="entry name" value="Cas_Cas5d"/>
    <property type="match status" value="1"/>
</dbReference>
<dbReference type="Proteomes" id="UP001301797">
    <property type="component" value="Chromosome"/>
</dbReference>
<keyword evidence="1" id="KW-0051">Antiviral defense</keyword>
<dbReference type="InterPro" id="IPR021124">
    <property type="entry name" value="CRISPR-assoc_prot_Cas5"/>
</dbReference>
<dbReference type="NCBIfam" id="TIGR01876">
    <property type="entry name" value="cas_Cas5d"/>
    <property type="match status" value="1"/>
</dbReference>
<evidence type="ECO:0000313" key="3">
    <source>
        <dbReference type="Proteomes" id="UP001301797"/>
    </source>
</evidence>
<dbReference type="NCBIfam" id="TIGR02593">
    <property type="entry name" value="CRISPR_cas5"/>
    <property type="match status" value="1"/>
</dbReference>
<sequence length="223" mass="25528">MGYGIKLKVWGDYACFTRPEMKVERVSYDVMTPSAARGILEAIYWKPAISWKIDKIHVLNKISFDNIRRNEVLGKIPANKVKNAIKGGDVSLYQDSNDDRVQRASLVLRDVCYCIEAHFEMTDKAGPDDTEKKHYNIALRRMKRGQCFHQPYFGCREFPVSFEFIEGDVPDSYYSGEKGGEKDLGFMLHDIDFEDENKAVFFRASMTDGEIDVNKCLCYGGLS</sequence>
<dbReference type="GO" id="GO:0043571">
    <property type="term" value="P:maintenance of CRISPR repeat elements"/>
    <property type="evidence" value="ECO:0007669"/>
    <property type="project" value="InterPro"/>
</dbReference>
<dbReference type="InterPro" id="IPR010155">
    <property type="entry name" value="CRISPR-assoc_prot_Cas5d"/>
</dbReference>
<dbReference type="EMBL" id="CP043875">
    <property type="protein sequence ID" value="WOF16663.1"/>
    <property type="molecule type" value="Genomic_DNA"/>
</dbReference>
<dbReference type="CDD" id="cd09752">
    <property type="entry name" value="Cas5_I-C"/>
    <property type="match status" value="1"/>
</dbReference>
<dbReference type="PIRSF" id="PIRSF029950">
    <property type="entry name" value="Cas_CT1134"/>
    <property type="match status" value="1"/>
</dbReference>
<dbReference type="GO" id="GO:0004519">
    <property type="term" value="F:endonuclease activity"/>
    <property type="evidence" value="ECO:0007669"/>
    <property type="project" value="InterPro"/>
</dbReference>
<dbReference type="GO" id="GO:0051607">
    <property type="term" value="P:defense response to virus"/>
    <property type="evidence" value="ECO:0007669"/>
    <property type="project" value="UniProtKB-KW"/>
</dbReference>
<dbReference type="KEGG" id="mefw:F1737_08155"/>
<proteinExistence type="predicted"/>
<name>A0AA97I3F7_9EURY</name>
<protein>
    <submittedName>
        <fullName evidence="2">Type I-C CRISPR-associated protein Cas5</fullName>
    </submittedName>
</protein>
<gene>
    <name evidence="2" type="primary">cas5c</name>
    <name evidence="2" type="ORF">F1737_08155</name>
</gene>
<organism evidence="2 3">
    <name type="scientific">Methanochimaera problematica</name>
    <dbReference type="NCBI Taxonomy" id="2609417"/>
    <lineage>
        <taxon>Archaea</taxon>
        <taxon>Methanobacteriati</taxon>
        <taxon>Methanobacteriota</taxon>
        <taxon>Stenosarchaea group</taxon>
        <taxon>Methanomicrobia</taxon>
        <taxon>Methanomicrobiales</taxon>
        <taxon>Methanomicrobiaceae</taxon>
        <taxon>Methanochimaera</taxon>
    </lineage>
</organism>
<dbReference type="Gene3D" id="3.30.70.2660">
    <property type="match status" value="1"/>
</dbReference>
<evidence type="ECO:0000256" key="1">
    <source>
        <dbReference type="ARBA" id="ARBA00023118"/>
    </source>
</evidence>
<reference evidence="2 3" key="1">
    <citation type="submission" date="2019-09" db="EMBL/GenBank/DDBJ databases">
        <title>The complete genome of Methanoplanus sp. FWC-SCC4.</title>
        <authorList>
            <person name="Chen S.-C."/>
            <person name="Zhou Y.-Z."/>
            <person name="Lai M.-C."/>
        </authorList>
    </citation>
    <scope>NUCLEOTIDE SEQUENCE [LARGE SCALE GENOMIC DNA]</scope>
    <source>
        <strain evidence="2 3">FWC-SCC4</strain>
    </source>
</reference>
<accession>A0AA97I3F7</accession>
<keyword evidence="3" id="KW-1185">Reference proteome</keyword>
<dbReference type="InterPro" id="IPR013422">
    <property type="entry name" value="CRISPR-assoc_prot_Cas5_N"/>
</dbReference>
<evidence type="ECO:0000313" key="2">
    <source>
        <dbReference type="EMBL" id="WOF16663.1"/>
    </source>
</evidence>